<dbReference type="VEuPathDB" id="FungiDB:MMYC01_208591"/>
<keyword evidence="3" id="KW-1185">Reference proteome</keyword>
<dbReference type="InterPro" id="IPR010730">
    <property type="entry name" value="HET"/>
</dbReference>
<proteinExistence type="predicted"/>
<dbReference type="EMBL" id="LCTW02000269">
    <property type="protein sequence ID" value="KXX75458.1"/>
    <property type="molecule type" value="Genomic_DNA"/>
</dbReference>
<dbReference type="Proteomes" id="UP000078237">
    <property type="component" value="Unassembled WGS sequence"/>
</dbReference>
<reference evidence="2 3" key="1">
    <citation type="journal article" date="2016" name="Genome Announc.">
        <title>Genome Sequence of Madurella mycetomatis mm55, Isolated from a Human Mycetoma Case in Sudan.</title>
        <authorList>
            <person name="Smit S."/>
            <person name="Derks M.F."/>
            <person name="Bervoets S."/>
            <person name="Fahal A."/>
            <person name="van Leeuwen W."/>
            <person name="van Belkum A."/>
            <person name="van de Sande W.W."/>
        </authorList>
    </citation>
    <scope>NUCLEOTIDE SEQUENCE [LARGE SCALE GENOMIC DNA]</scope>
    <source>
        <strain evidence="3">mm55</strain>
    </source>
</reference>
<dbReference type="PANTHER" id="PTHR24148">
    <property type="entry name" value="ANKYRIN REPEAT DOMAIN-CONTAINING PROTEIN 39 HOMOLOG-RELATED"/>
    <property type="match status" value="1"/>
</dbReference>
<feature type="domain" description="Heterokaryon incompatibility" evidence="1">
    <location>
        <begin position="63"/>
        <end position="250"/>
    </location>
</feature>
<accession>A0A175VV95</accession>
<dbReference type="Pfam" id="PF06985">
    <property type="entry name" value="HET"/>
    <property type="match status" value="1"/>
</dbReference>
<evidence type="ECO:0000313" key="3">
    <source>
        <dbReference type="Proteomes" id="UP000078237"/>
    </source>
</evidence>
<sequence>MNPTNIDPAEREEHINSYSYSALGPFKTGFRLLELFPSSDRSAPLTCRLFLSSLPEVGPAPPYTALSYVWGDGTMTHRIFVRPAGTEGSGLPGSAEVTTLAITESMHTVLVHLRDTQEMVTLWADQLCINQEDDVEKSHQVQLMGRIYANAKQVVVWLGPAADESDAVMEAWREIGQAARDLGLEQYYTREKLPLLHKMMFDPEPDDPVTNRFSALVRQAVDVFLPLIRDNSIWKWFCRPWFERAWVIQEFCLCEYVLLACGEKRLDPALVMLAVQIMGVSASRHGSPEYRDGGVLLEQLDQLTSEPTTSLFGSRQRRQKFDRGEPHARGDQLHMLLKKLYVEHDTKTTQYRDRIYSLLGLAVDAEDLGITPDYIAAGNEGTARILTDAARKMITNPASGRIDILCCSQFPKLPGLADHLPSWVPDWRGNLQRSFYKVNEVTSPHIFAACGNTALQPVPSYDPRVLGLRGFVVDTIEAVSPDEPLALSGDFDADIILKYLAQINLFADIAMAKSTSAAAYPSRERMAEARWRVPIADLYWTRKTSTKRAPPETGVYHRQAVEALEFIRECAALSDEEQTRRFAEFRWREKYRNRELGGDYRESLKCAIGKRPFLTQNGYLGLAPPDARPGDVVVVFGGGRIPFVLRFEIGEEERFAFIGEAYCDGIMDGEVVGKRELRDLFLV</sequence>
<dbReference type="PANTHER" id="PTHR24148:SF73">
    <property type="entry name" value="HET DOMAIN PROTEIN (AFU_ORTHOLOGUE AFUA_8G01020)"/>
    <property type="match status" value="1"/>
</dbReference>
<gene>
    <name evidence="2" type="ORF">MMYC01_208591</name>
</gene>
<dbReference type="Pfam" id="PF26639">
    <property type="entry name" value="Het-6_barrel"/>
    <property type="match status" value="1"/>
</dbReference>
<dbReference type="AlphaFoldDB" id="A0A175VV95"/>
<organism evidence="2 3">
    <name type="scientific">Madurella mycetomatis</name>
    <dbReference type="NCBI Taxonomy" id="100816"/>
    <lineage>
        <taxon>Eukaryota</taxon>
        <taxon>Fungi</taxon>
        <taxon>Dikarya</taxon>
        <taxon>Ascomycota</taxon>
        <taxon>Pezizomycotina</taxon>
        <taxon>Sordariomycetes</taxon>
        <taxon>Sordariomycetidae</taxon>
        <taxon>Sordariales</taxon>
        <taxon>Sordariales incertae sedis</taxon>
        <taxon>Madurella</taxon>
    </lineage>
</organism>
<protein>
    <submittedName>
        <fullName evidence="2">Heterokaryon incompatibility protein 6, OR allele</fullName>
    </submittedName>
</protein>
<name>A0A175VV95_9PEZI</name>
<evidence type="ECO:0000259" key="1">
    <source>
        <dbReference type="Pfam" id="PF06985"/>
    </source>
</evidence>
<comment type="caution">
    <text evidence="2">The sequence shown here is derived from an EMBL/GenBank/DDBJ whole genome shotgun (WGS) entry which is preliminary data.</text>
</comment>
<evidence type="ECO:0000313" key="2">
    <source>
        <dbReference type="EMBL" id="KXX75458.1"/>
    </source>
</evidence>
<dbReference type="InterPro" id="IPR052895">
    <property type="entry name" value="HetReg/Transcr_Mod"/>
</dbReference>
<dbReference type="OrthoDB" id="4576069at2759"/>